<dbReference type="InterPro" id="IPR013784">
    <property type="entry name" value="Carb-bd-like_fold"/>
</dbReference>
<dbReference type="OrthoDB" id="9772097at2"/>
<organism evidence="2 3">
    <name type="scientific">Dyella jiangningensis</name>
    <dbReference type="NCBI Taxonomy" id="1379159"/>
    <lineage>
        <taxon>Bacteria</taxon>
        <taxon>Pseudomonadati</taxon>
        <taxon>Pseudomonadota</taxon>
        <taxon>Gammaproteobacteria</taxon>
        <taxon>Lysobacterales</taxon>
        <taxon>Rhodanobacteraceae</taxon>
        <taxon>Dyella</taxon>
    </lineage>
</organism>
<comment type="caution">
    <text evidence="2">The sequence shown here is derived from an EMBL/GenBank/DDBJ whole genome shotgun (WGS) entry which is preliminary data.</text>
</comment>
<name>A0A328NW18_9GAMM</name>
<dbReference type="EMBL" id="NFZS01000006">
    <property type="protein sequence ID" value="RAO74580.1"/>
    <property type="molecule type" value="Genomic_DNA"/>
</dbReference>
<dbReference type="SUPFAM" id="SSF49452">
    <property type="entry name" value="Starch-binding domain-like"/>
    <property type="match status" value="1"/>
</dbReference>
<accession>A0A328NW18</accession>
<evidence type="ECO:0008006" key="4">
    <source>
        <dbReference type="Google" id="ProtNLM"/>
    </source>
</evidence>
<sequence length="216" mass="23285">MRWLLGVVTASALLAARAVSAGEWSIHVQDDAHRPVGDAVATLVPDTPTPAPAAASSTKIIDQKNETFVPYVQVLRPGDAVVFRNSDATRHHVYSFSTLKSFELVLAPGQKSDPLTFDKPGIAAVGCNIHDHMVTYLYVSDAPAIGISGPDGVIAFSSLPPGRYTLHVWHPQLHPGRAELTQVVQISDSAPPAPLSVSLSLLPDPRTRMDREHMEY</sequence>
<dbReference type="InterPro" id="IPR008972">
    <property type="entry name" value="Cupredoxin"/>
</dbReference>
<dbReference type="Gene3D" id="2.60.40.420">
    <property type="entry name" value="Cupredoxins - blue copper proteins"/>
    <property type="match status" value="1"/>
</dbReference>
<proteinExistence type="predicted"/>
<evidence type="ECO:0000256" key="1">
    <source>
        <dbReference type="SAM" id="SignalP"/>
    </source>
</evidence>
<evidence type="ECO:0000313" key="2">
    <source>
        <dbReference type="EMBL" id="RAO74580.1"/>
    </source>
</evidence>
<feature type="chain" id="PRO_5016372672" description="Methylamine utilization protein" evidence="1">
    <location>
        <begin position="22"/>
        <end position="216"/>
    </location>
</feature>
<keyword evidence="3" id="KW-1185">Reference proteome</keyword>
<reference evidence="2 3" key="1">
    <citation type="journal article" date="2018" name="Genet. Mol. Biol.">
        <title>The genome sequence of Dyella jiangningensis FCAV SCS01 from a lignocellulose-decomposing microbial consortium metagenome reveals potential for biotechnological applications.</title>
        <authorList>
            <person name="Desiderato J.G."/>
            <person name="Alvarenga D.O."/>
            <person name="Constancio M.T.L."/>
            <person name="Alves L.M.C."/>
            <person name="Varani A.M."/>
        </authorList>
    </citation>
    <scope>NUCLEOTIDE SEQUENCE [LARGE SCALE GENOMIC DNA]</scope>
    <source>
        <strain evidence="2 3">FCAV SCS01</strain>
    </source>
</reference>
<dbReference type="AlphaFoldDB" id="A0A328NW18"/>
<feature type="signal peptide" evidence="1">
    <location>
        <begin position="1"/>
        <end position="21"/>
    </location>
</feature>
<protein>
    <recommendedName>
        <fullName evidence="4">Methylamine utilization protein</fullName>
    </recommendedName>
</protein>
<dbReference type="Proteomes" id="UP000248926">
    <property type="component" value="Unassembled WGS sequence"/>
</dbReference>
<dbReference type="SUPFAM" id="SSF49503">
    <property type="entry name" value="Cupredoxins"/>
    <property type="match status" value="1"/>
</dbReference>
<gene>
    <name evidence="2" type="ORF">CA260_19530</name>
</gene>
<keyword evidence="1" id="KW-0732">Signal</keyword>
<dbReference type="GO" id="GO:0030246">
    <property type="term" value="F:carbohydrate binding"/>
    <property type="evidence" value="ECO:0007669"/>
    <property type="project" value="InterPro"/>
</dbReference>
<evidence type="ECO:0000313" key="3">
    <source>
        <dbReference type="Proteomes" id="UP000248926"/>
    </source>
</evidence>
<dbReference type="RefSeq" id="WP_111984756.1">
    <property type="nucleotide sequence ID" value="NZ_NFZS01000006.1"/>
</dbReference>